<feature type="region of interest" description="Disordered" evidence="1">
    <location>
        <begin position="58"/>
        <end position="124"/>
    </location>
</feature>
<sequence>MATNFIAAVPHDLEPLPRYTRDPETSSVTSVAPSYTSEVPHFPSSIAPIVSVSNTLHQAPSYHSTHPENPNQTPATTSSNASSTSTPRRTITFHMNIPSQSTGHRTPTSGTRTPQAQTAAQRHRVRHTMESEIHSLAARMLRPAHPSRITFPDSAGFVNEAKARKAYIRELREEAALREKGKMWGYCVGQIRGREEREKVWQGKSGGAAGGNKGWKLGVRI</sequence>
<protein>
    <submittedName>
        <fullName evidence="2">Uncharacterized protein</fullName>
    </submittedName>
</protein>
<name>A0A8H3G4G3_9LECA</name>
<reference evidence="2" key="1">
    <citation type="submission" date="2021-03" db="EMBL/GenBank/DDBJ databases">
        <authorList>
            <person name="Tagirdzhanova G."/>
        </authorList>
    </citation>
    <scope>NUCLEOTIDE SEQUENCE</scope>
</reference>
<feature type="compositionally biased region" description="Polar residues" evidence="1">
    <location>
        <begin position="58"/>
        <end position="72"/>
    </location>
</feature>
<dbReference type="EMBL" id="CAJPDS010000084">
    <property type="protein sequence ID" value="CAF9935610.1"/>
    <property type="molecule type" value="Genomic_DNA"/>
</dbReference>
<keyword evidence="3" id="KW-1185">Reference proteome</keyword>
<dbReference type="OrthoDB" id="4203030at2759"/>
<dbReference type="AlphaFoldDB" id="A0A8H3G4G3"/>
<feature type="compositionally biased region" description="Polar residues" evidence="1">
    <location>
        <begin position="97"/>
        <end position="120"/>
    </location>
</feature>
<proteinExistence type="predicted"/>
<evidence type="ECO:0000313" key="3">
    <source>
        <dbReference type="Proteomes" id="UP000664521"/>
    </source>
</evidence>
<evidence type="ECO:0000256" key="1">
    <source>
        <dbReference type="SAM" id="MobiDB-lite"/>
    </source>
</evidence>
<organism evidence="2 3">
    <name type="scientific">Heterodermia speciosa</name>
    <dbReference type="NCBI Taxonomy" id="116794"/>
    <lineage>
        <taxon>Eukaryota</taxon>
        <taxon>Fungi</taxon>
        <taxon>Dikarya</taxon>
        <taxon>Ascomycota</taxon>
        <taxon>Pezizomycotina</taxon>
        <taxon>Lecanoromycetes</taxon>
        <taxon>OSLEUM clade</taxon>
        <taxon>Lecanoromycetidae</taxon>
        <taxon>Caliciales</taxon>
        <taxon>Physciaceae</taxon>
        <taxon>Heterodermia</taxon>
    </lineage>
</organism>
<feature type="compositionally biased region" description="Low complexity" evidence="1">
    <location>
        <begin position="73"/>
        <end position="90"/>
    </location>
</feature>
<accession>A0A8H3G4G3</accession>
<dbReference type="Proteomes" id="UP000664521">
    <property type="component" value="Unassembled WGS sequence"/>
</dbReference>
<evidence type="ECO:0000313" key="2">
    <source>
        <dbReference type="EMBL" id="CAF9935610.1"/>
    </source>
</evidence>
<gene>
    <name evidence="2" type="ORF">HETSPECPRED_009844</name>
</gene>
<comment type="caution">
    <text evidence="2">The sequence shown here is derived from an EMBL/GenBank/DDBJ whole genome shotgun (WGS) entry which is preliminary data.</text>
</comment>